<name>A0ABQ9K768_9CUCU</name>
<proteinExistence type="predicted"/>
<keyword evidence="1" id="KW-1133">Transmembrane helix</keyword>
<dbReference type="EMBL" id="JAPWTJ010000016">
    <property type="protein sequence ID" value="KAJ8985372.1"/>
    <property type="molecule type" value="Genomic_DNA"/>
</dbReference>
<evidence type="ECO:0000313" key="3">
    <source>
        <dbReference type="Proteomes" id="UP001162164"/>
    </source>
</evidence>
<accession>A0ABQ9K768</accession>
<reference evidence="2" key="1">
    <citation type="journal article" date="2023" name="Insect Mol. Biol.">
        <title>Genome sequencing provides insights into the evolution of gene families encoding plant cell wall-degrading enzymes in longhorned beetles.</title>
        <authorList>
            <person name="Shin N.R."/>
            <person name="Okamura Y."/>
            <person name="Kirsch R."/>
            <person name="Pauchet Y."/>
        </authorList>
    </citation>
    <scope>NUCLEOTIDE SEQUENCE</scope>
    <source>
        <strain evidence="2">MMC_N1</strain>
    </source>
</reference>
<keyword evidence="1" id="KW-0812">Transmembrane</keyword>
<evidence type="ECO:0000313" key="2">
    <source>
        <dbReference type="EMBL" id="KAJ8985372.1"/>
    </source>
</evidence>
<organism evidence="2 3">
    <name type="scientific">Molorchus minor</name>
    <dbReference type="NCBI Taxonomy" id="1323400"/>
    <lineage>
        <taxon>Eukaryota</taxon>
        <taxon>Metazoa</taxon>
        <taxon>Ecdysozoa</taxon>
        <taxon>Arthropoda</taxon>
        <taxon>Hexapoda</taxon>
        <taxon>Insecta</taxon>
        <taxon>Pterygota</taxon>
        <taxon>Neoptera</taxon>
        <taxon>Endopterygota</taxon>
        <taxon>Coleoptera</taxon>
        <taxon>Polyphaga</taxon>
        <taxon>Cucujiformia</taxon>
        <taxon>Chrysomeloidea</taxon>
        <taxon>Cerambycidae</taxon>
        <taxon>Lamiinae</taxon>
        <taxon>Monochamini</taxon>
        <taxon>Molorchus</taxon>
    </lineage>
</organism>
<keyword evidence="1" id="KW-0472">Membrane</keyword>
<evidence type="ECO:0000256" key="1">
    <source>
        <dbReference type="SAM" id="Phobius"/>
    </source>
</evidence>
<gene>
    <name evidence="2" type="ORF">NQ317_008406</name>
</gene>
<sequence length="123" mass="13678">MFRLNTDELERHSEVEHHHVASTSFEGSHGKLLEFFNCFGKLLKIKYSILDGGIGGGNFLGPGAALTINPALVFVSATLVCVLCSILENTESYKKVKTRNEQISTNNRIIKRRSYIIATSILH</sequence>
<keyword evidence="3" id="KW-1185">Reference proteome</keyword>
<comment type="caution">
    <text evidence="2">The sequence shown here is derived from an EMBL/GenBank/DDBJ whole genome shotgun (WGS) entry which is preliminary data.</text>
</comment>
<feature type="transmembrane region" description="Helical" evidence="1">
    <location>
        <begin position="68"/>
        <end position="87"/>
    </location>
</feature>
<dbReference type="Proteomes" id="UP001162164">
    <property type="component" value="Unassembled WGS sequence"/>
</dbReference>
<protein>
    <submittedName>
        <fullName evidence="2">Uncharacterized protein</fullName>
    </submittedName>
</protein>